<feature type="signal peptide" evidence="1">
    <location>
        <begin position="1"/>
        <end position="17"/>
    </location>
</feature>
<gene>
    <name evidence="2" type="ordered locus">Suden_0778</name>
</gene>
<dbReference type="EMBL" id="CP000153">
    <property type="protein sequence ID" value="ABB44057.1"/>
    <property type="molecule type" value="Genomic_DNA"/>
</dbReference>
<evidence type="ECO:0000313" key="3">
    <source>
        <dbReference type="Proteomes" id="UP000002714"/>
    </source>
</evidence>
<evidence type="ECO:0000313" key="2">
    <source>
        <dbReference type="EMBL" id="ABB44057.1"/>
    </source>
</evidence>
<reference evidence="2 3" key="1">
    <citation type="journal article" date="2008" name="Appl. Environ. Microbiol.">
        <title>Genome of the epsilonproteobacterial chemolithoautotroph Sulfurimonas denitrificans.</title>
        <authorList>
            <person name="Sievert S.M."/>
            <person name="Scott K.M."/>
            <person name="Klotz M.G."/>
            <person name="Chain P.S.G."/>
            <person name="Hauser L.J."/>
            <person name="Hemp J."/>
            <person name="Huegler M."/>
            <person name="Land M."/>
            <person name="Lapidus A."/>
            <person name="Larimer F.W."/>
            <person name="Lucas S."/>
            <person name="Malfatti S.A."/>
            <person name="Meyer F."/>
            <person name="Paulsen I.T."/>
            <person name="Ren Q."/>
            <person name="Simon J."/>
            <person name="Bailey K."/>
            <person name="Diaz E."/>
            <person name="Fitzpatrick K.A."/>
            <person name="Glover B."/>
            <person name="Gwatney N."/>
            <person name="Korajkic A."/>
            <person name="Long A."/>
            <person name="Mobberley J.M."/>
            <person name="Pantry S.N."/>
            <person name="Pazder G."/>
            <person name="Peterson S."/>
            <person name="Quintanilla J.D."/>
            <person name="Sprinkle R."/>
            <person name="Stephens J."/>
            <person name="Thomas P."/>
            <person name="Vaughn R."/>
            <person name="Weber M.J."/>
            <person name="Wooten L.L."/>
        </authorList>
    </citation>
    <scope>NUCLEOTIDE SEQUENCE [LARGE SCALE GENOMIC DNA]</scope>
    <source>
        <strain evidence="3">ATCC 33889 / DSM 1251</strain>
    </source>
</reference>
<dbReference type="OrthoDB" id="5661820at2"/>
<evidence type="ECO:0000256" key="1">
    <source>
        <dbReference type="SAM" id="SignalP"/>
    </source>
</evidence>
<dbReference type="KEGG" id="tdn:Suden_0778"/>
<protein>
    <submittedName>
        <fullName evidence="2">Uncharacterized protein</fullName>
    </submittedName>
</protein>
<organism evidence="2 3">
    <name type="scientific">Sulfurimonas denitrificans (strain ATCC 33889 / DSM 1251)</name>
    <name type="common">Thiomicrospira denitrificans (strain ATCC 33889 / DSM 1251)</name>
    <dbReference type="NCBI Taxonomy" id="326298"/>
    <lineage>
        <taxon>Bacteria</taxon>
        <taxon>Pseudomonadati</taxon>
        <taxon>Campylobacterota</taxon>
        <taxon>Epsilonproteobacteria</taxon>
        <taxon>Campylobacterales</taxon>
        <taxon>Sulfurimonadaceae</taxon>
        <taxon>Sulfurimonas</taxon>
    </lineage>
</organism>
<dbReference type="HOGENOM" id="CLU_2526273_0_0_7"/>
<dbReference type="Proteomes" id="UP000002714">
    <property type="component" value="Chromosome"/>
</dbReference>
<name>Q30SH4_SULDN</name>
<dbReference type="AlphaFoldDB" id="Q30SH4"/>
<feature type="chain" id="PRO_5004219596" evidence="1">
    <location>
        <begin position="18"/>
        <end position="84"/>
    </location>
</feature>
<sequence length="84" mass="9610">MKKIIFLVLIMFNSLFAADSYEIEVAHNDELFIINGEKFEAKTYCLGWDSGEYVIFLDGSPMGACATAVLYNINRKQKCEVWCE</sequence>
<proteinExistence type="predicted"/>
<keyword evidence="3" id="KW-1185">Reference proteome</keyword>
<keyword evidence="1" id="KW-0732">Signal</keyword>
<dbReference type="RefSeq" id="WP_011372410.1">
    <property type="nucleotide sequence ID" value="NC_007575.1"/>
</dbReference>
<accession>Q30SH4</accession>
<dbReference type="STRING" id="326298.Suden_0778"/>